<keyword evidence="4" id="KW-0133">Cell shape</keyword>
<feature type="binding site" evidence="8">
    <location>
        <position position="259"/>
    </location>
    <ligand>
        <name>substrate</name>
    </ligand>
</feature>
<keyword evidence="10" id="KW-0472">Membrane</keyword>
<keyword evidence="10" id="KW-0812">Transmembrane</keyword>
<comment type="caution">
    <text evidence="12">The sequence shown here is derived from an EMBL/GenBank/DDBJ whole genome shotgun (WGS) entry which is preliminary data.</text>
</comment>
<feature type="transmembrane region" description="Helical" evidence="10">
    <location>
        <begin position="9"/>
        <end position="30"/>
    </location>
</feature>
<dbReference type="GO" id="GO:0009252">
    <property type="term" value="P:peptidoglycan biosynthetic process"/>
    <property type="evidence" value="ECO:0007669"/>
    <property type="project" value="UniProtKB-KW"/>
</dbReference>
<proteinExistence type="inferred from homology"/>
<dbReference type="Pfam" id="PF00768">
    <property type="entry name" value="Peptidase_S11"/>
    <property type="match status" value="1"/>
</dbReference>
<accession>A0A1F5EQZ6</accession>
<dbReference type="EMBL" id="MFAD01000034">
    <property type="protein sequence ID" value="OGD69795.1"/>
    <property type="molecule type" value="Genomic_DNA"/>
</dbReference>
<evidence type="ECO:0000256" key="7">
    <source>
        <dbReference type="PIRSR" id="PIRSR618044-1"/>
    </source>
</evidence>
<evidence type="ECO:0000256" key="1">
    <source>
        <dbReference type="ARBA" id="ARBA00007164"/>
    </source>
</evidence>
<keyword evidence="10" id="KW-1133">Transmembrane helix</keyword>
<evidence type="ECO:0000256" key="4">
    <source>
        <dbReference type="ARBA" id="ARBA00022960"/>
    </source>
</evidence>
<comment type="similarity">
    <text evidence="1 9">Belongs to the peptidase S11 family.</text>
</comment>
<feature type="active site" evidence="7">
    <location>
        <position position="140"/>
    </location>
</feature>
<evidence type="ECO:0000256" key="3">
    <source>
        <dbReference type="ARBA" id="ARBA00022801"/>
    </source>
</evidence>
<protein>
    <recommendedName>
        <fullName evidence="11">Peptidase S11 D-alanyl-D-alanine carboxypeptidase A N-terminal domain-containing protein</fullName>
    </recommendedName>
</protein>
<keyword evidence="5" id="KW-0573">Peptidoglycan synthesis</keyword>
<dbReference type="PANTHER" id="PTHR21581:SF26">
    <property type="entry name" value="D-ALANYL-D-ALANINE ENDOPEPTIDASE"/>
    <property type="match status" value="1"/>
</dbReference>
<dbReference type="SUPFAM" id="SSF56601">
    <property type="entry name" value="beta-lactamase/transpeptidase-like"/>
    <property type="match status" value="1"/>
</dbReference>
<evidence type="ECO:0000313" key="12">
    <source>
        <dbReference type="EMBL" id="OGD69795.1"/>
    </source>
</evidence>
<name>A0A1F5EQZ6_9BACT</name>
<keyword evidence="6" id="KW-0961">Cell wall biogenesis/degradation</keyword>
<evidence type="ECO:0000256" key="9">
    <source>
        <dbReference type="RuleBase" id="RU004016"/>
    </source>
</evidence>
<evidence type="ECO:0000259" key="11">
    <source>
        <dbReference type="Pfam" id="PF00768"/>
    </source>
</evidence>
<keyword evidence="3" id="KW-0378">Hydrolase</keyword>
<feature type="active site" description="Proton acceptor" evidence="7">
    <location>
        <position position="89"/>
    </location>
</feature>
<dbReference type="GO" id="GO:0008360">
    <property type="term" value="P:regulation of cell shape"/>
    <property type="evidence" value="ECO:0007669"/>
    <property type="project" value="UniProtKB-KW"/>
</dbReference>
<dbReference type="InterPro" id="IPR012338">
    <property type="entry name" value="Beta-lactam/transpept-like"/>
</dbReference>
<dbReference type="PANTHER" id="PTHR21581">
    <property type="entry name" value="D-ALANYL-D-ALANINE CARBOXYPEPTIDASE"/>
    <property type="match status" value="1"/>
</dbReference>
<dbReference type="Proteomes" id="UP000186545">
    <property type="component" value="Unassembled WGS sequence"/>
</dbReference>
<dbReference type="InterPro" id="IPR001967">
    <property type="entry name" value="Peptidase_S11_N"/>
</dbReference>
<dbReference type="GO" id="GO:0006508">
    <property type="term" value="P:proteolysis"/>
    <property type="evidence" value="ECO:0007669"/>
    <property type="project" value="InterPro"/>
</dbReference>
<organism evidence="12 13">
    <name type="scientific">Candidatus Campbellbacteria bacterium RIFCSPLOWO2_02_FULL_35_11</name>
    <dbReference type="NCBI Taxonomy" id="1797581"/>
    <lineage>
        <taxon>Bacteria</taxon>
        <taxon>Candidatus Campbelliibacteriota</taxon>
    </lineage>
</organism>
<dbReference type="PRINTS" id="PR00725">
    <property type="entry name" value="DADACBPTASE1"/>
</dbReference>
<dbReference type="Gene3D" id="3.40.710.10">
    <property type="entry name" value="DD-peptidase/beta-lactamase superfamily"/>
    <property type="match status" value="1"/>
</dbReference>
<reference evidence="12 13" key="1">
    <citation type="journal article" date="2016" name="Nat. Commun.">
        <title>Thousands of microbial genomes shed light on interconnected biogeochemical processes in an aquifer system.</title>
        <authorList>
            <person name="Anantharaman K."/>
            <person name="Brown C.T."/>
            <person name="Hug L.A."/>
            <person name="Sharon I."/>
            <person name="Castelle C.J."/>
            <person name="Probst A.J."/>
            <person name="Thomas B.C."/>
            <person name="Singh A."/>
            <person name="Wilkins M.J."/>
            <person name="Karaoz U."/>
            <person name="Brodie E.L."/>
            <person name="Williams K.H."/>
            <person name="Hubbard S.S."/>
            <person name="Banfield J.F."/>
        </authorList>
    </citation>
    <scope>NUCLEOTIDE SEQUENCE [LARGE SCALE GENOMIC DNA]</scope>
</reference>
<evidence type="ECO:0000313" key="13">
    <source>
        <dbReference type="Proteomes" id="UP000186545"/>
    </source>
</evidence>
<dbReference type="AlphaFoldDB" id="A0A1F5EQZ6"/>
<sequence>MKFFEEKKTIYIIVAVVLLVLIGAILFWNFNREKDPKTDERAGEIVIKKNYFEDISLEGESAFVWDVKQQKILFAKNPDAQLPLASLTKLMTALVSSELVPNGTIVTIKQDDLNIEGDSGLVEGESWTLKNVLDFTLMSSSNDGAHALASVIGYIKQKEEGKTEREMFIAEMNKRALEIGLSQTYYLSESGLDLSEGVSGAYGSAKDTALLMEYIIKNKYDLIESTRYSVLRINSKDVAHSVENTNHYVESIPGILGSKTGFTDLAGGNLVVAFDMGMGHPIIVSVLGSSKEGRFSDIQKLVNASINQIAEDRW</sequence>
<dbReference type="GO" id="GO:0071555">
    <property type="term" value="P:cell wall organization"/>
    <property type="evidence" value="ECO:0007669"/>
    <property type="project" value="UniProtKB-KW"/>
</dbReference>
<evidence type="ECO:0000256" key="2">
    <source>
        <dbReference type="ARBA" id="ARBA00022729"/>
    </source>
</evidence>
<evidence type="ECO:0000256" key="10">
    <source>
        <dbReference type="SAM" id="Phobius"/>
    </source>
</evidence>
<feature type="domain" description="Peptidase S11 D-alanyl-D-alanine carboxypeptidase A N-terminal" evidence="11">
    <location>
        <begin position="56"/>
        <end position="289"/>
    </location>
</feature>
<feature type="active site" description="Acyl-ester intermediate" evidence="7">
    <location>
        <position position="86"/>
    </location>
</feature>
<evidence type="ECO:0000256" key="6">
    <source>
        <dbReference type="ARBA" id="ARBA00023316"/>
    </source>
</evidence>
<evidence type="ECO:0000256" key="5">
    <source>
        <dbReference type="ARBA" id="ARBA00022984"/>
    </source>
</evidence>
<dbReference type="GO" id="GO:0009002">
    <property type="term" value="F:serine-type D-Ala-D-Ala carboxypeptidase activity"/>
    <property type="evidence" value="ECO:0007669"/>
    <property type="project" value="InterPro"/>
</dbReference>
<evidence type="ECO:0000256" key="8">
    <source>
        <dbReference type="PIRSR" id="PIRSR618044-2"/>
    </source>
</evidence>
<gene>
    <name evidence="12" type="ORF">A3I18_01610</name>
</gene>
<keyword evidence="2" id="KW-0732">Signal</keyword>
<dbReference type="InterPro" id="IPR018044">
    <property type="entry name" value="Peptidase_S11"/>
</dbReference>